<dbReference type="PANTHER" id="PTHR30222">
    <property type="entry name" value="SPERMIDINE/PUTRESCINE-BINDING PERIPLASMIC PROTEIN"/>
    <property type="match status" value="1"/>
</dbReference>
<protein>
    <submittedName>
        <fullName evidence="6">Extracellular solute-binding protein</fullName>
    </submittedName>
</protein>
<evidence type="ECO:0000313" key="7">
    <source>
        <dbReference type="Proteomes" id="UP000284676"/>
    </source>
</evidence>
<dbReference type="GO" id="GO:0042597">
    <property type="term" value="C:periplasmic space"/>
    <property type="evidence" value="ECO:0007669"/>
    <property type="project" value="UniProtKB-SubCell"/>
</dbReference>
<dbReference type="AlphaFoldDB" id="A0A414Q2N6"/>
<gene>
    <name evidence="6" type="ORF">DW663_00645</name>
</gene>
<keyword evidence="4" id="KW-0574">Periplasm</keyword>
<name>A0A414Q2N6_FUSMR</name>
<dbReference type="GO" id="GO:0015846">
    <property type="term" value="P:polyamine transport"/>
    <property type="evidence" value="ECO:0007669"/>
    <property type="project" value="InterPro"/>
</dbReference>
<accession>A0A414Q2N6</accession>
<evidence type="ECO:0000256" key="3">
    <source>
        <dbReference type="ARBA" id="ARBA00022729"/>
    </source>
</evidence>
<evidence type="ECO:0000256" key="4">
    <source>
        <dbReference type="ARBA" id="ARBA00022764"/>
    </source>
</evidence>
<feature type="binding site" evidence="5">
    <location>
        <begin position="166"/>
        <end position="169"/>
    </location>
    <ligand>
        <name>spermidine</name>
        <dbReference type="ChEBI" id="CHEBI:57834"/>
    </ligand>
</feature>
<dbReference type="GO" id="GO:0019808">
    <property type="term" value="F:polyamine binding"/>
    <property type="evidence" value="ECO:0007669"/>
    <property type="project" value="InterPro"/>
</dbReference>
<dbReference type="Gene3D" id="3.40.190.10">
    <property type="entry name" value="Periplasmic binding protein-like II"/>
    <property type="match status" value="2"/>
</dbReference>
<dbReference type="InterPro" id="IPR001188">
    <property type="entry name" value="Sperm_putr-bd"/>
</dbReference>
<evidence type="ECO:0000256" key="1">
    <source>
        <dbReference type="ARBA" id="ARBA00004418"/>
    </source>
</evidence>
<keyword evidence="2" id="KW-0813">Transport</keyword>
<reference evidence="6 7" key="1">
    <citation type="submission" date="2018-08" db="EMBL/GenBank/DDBJ databases">
        <title>A genome reference for cultivated species of the human gut microbiota.</title>
        <authorList>
            <person name="Zou Y."/>
            <person name="Xue W."/>
            <person name="Luo G."/>
        </authorList>
    </citation>
    <scope>NUCLEOTIDE SEQUENCE [LARGE SCALE GENOMIC DNA]</scope>
    <source>
        <strain evidence="6 7">AM25-1</strain>
    </source>
</reference>
<proteinExistence type="predicted"/>
<dbReference type="EMBL" id="QRHL01000001">
    <property type="protein sequence ID" value="RHF74932.1"/>
    <property type="molecule type" value="Genomic_DNA"/>
</dbReference>
<dbReference type="InterPro" id="IPR006059">
    <property type="entry name" value="SBP"/>
</dbReference>
<evidence type="ECO:0000313" key="6">
    <source>
        <dbReference type="EMBL" id="RHF74932.1"/>
    </source>
</evidence>
<dbReference type="SUPFAM" id="SSF53850">
    <property type="entry name" value="Periplasmic binding protein-like II"/>
    <property type="match status" value="1"/>
</dbReference>
<dbReference type="PANTHER" id="PTHR30222:SF17">
    <property type="entry name" value="SPERMIDINE_PUTRESCINE-BINDING PERIPLASMIC PROTEIN"/>
    <property type="match status" value="1"/>
</dbReference>
<dbReference type="PROSITE" id="PS51257">
    <property type="entry name" value="PROKAR_LIPOPROTEIN"/>
    <property type="match status" value="1"/>
</dbReference>
<dbReference type="PIRSF" id="PIRSF019574">
    <property type="entry name" value="Periplasmic_polyamine_BP"/>
    <property type="match status" value="1"/>
</dbReference>
<dbReference type="RefSeq" id="WP_118233864.1">
    <property type="nucleotide sequence ID" value="NZ_CAEUHP010000001.1"/>
</dbReference>
<comment type="subcellular location">
    <subcellularLocation>
        <location evidence="1">Periplasm</location>
    </subcellularLocation>
</comment>
<dbReference type="Proteomes" id="UP000284676">
    <property type="component" value="Unassembled WGS sequence"/>
</dbReference>
<sequence>MKKILVALILAMAVIGCGGKEKDKNVLYVYGWANTIPQSIYEDFEKETGIKVVEDIYSSNEEMFTKLKAGGDGYDIVMPSADYVEIMAKEGMIEKLDKSQLPSYNNLDPLVLEKLHHFDPNNEYEVPYLIGATIIAVNKKYVPEFPRDYSIYEMTDLKGRMTLLDDMREVMTSALGMLGYSQTVTDEKAIAQAAELIKVWKKNIAKFDAESFGKGFASGDFWVVQGYPDNIFKELDETERKNVEMIIPEKGGTAYVDSFALLKTAPNKENAYKFLEYTLRPEVAAKMADALETPSVNLKARELMTVEPLFEISDLKNVQVLRDINTTLDLQNKYWQEILIAD</sequence>
<comment type="caution">
    <text evidence="6">The sequence shown here is derived from an EMBL/GenBank/DDBJ whole genome shotgun (WGS) entry which is preliminary data.</text>
</comment>
<evidence type="ECO:0000256" key="5">
    <source>
        <dbReference type="PIRSR" id="PIRSR019574-1"/>
    </source>
</evidence>
<dbReference type="PRINTS" id="PR00909">
    <property type="entry name" value="SPERMDNBNDNG"/>
</dbReference>
<dbReference type="Pfam" id="PF13416">
    <property type="entry name" value="SBP_bac_8"/>
    <property type="match status" value="1"/>
</dbReference>
<evidence type="ECO:0000256" key="2">
    <source>
        <dbReference type="ARBA" id="ARBA00022448"/>
    </source>
</evidence>
<organism evidence="6 7">
    <name type="scientific">Fusobacterium mortiferum</name>
    <dbReference type="NCBI Taxonomy" id="850"/>
    <lineage>
        <taxon>Bacteria</taxon>
        <taxon>Fusobacteriati</taxon>
        <taxon>Fusobacteriota</taxon>
        <taxon>Fusobacteriia</taxon>
        <taxon>Fusobacteriales</taxon>
        <taxon>Fusobacteriaceae</taxon>
        <taxon>Fusobacterium</taxon>
    </lineage>
</organism>
<keyword evidence="3" id="KW-0732">Signal</keyword>